<dbReference type="PANTHER" id="PTHR43283">
    <property type="entry name" value="BETA-LACTAMASE-RELATED"/>
    <property type="match status" value="1"/>
</dbReference>
<dbReference type="AlphaFoldDB" id="A0A1D7UAM5"/>
<dbReference type="InterPro" id="IPR001466">
    <property type="entry name" value="Beta-lactam-related"/>
</dbReference>
<dbReference type="SUPFAM" id="SSF56601">
    <property type="entry name" value="beta-lactamase/transpeptidase-like"/>
    <property type="match status" value="1"/>
</dbReference>
<feature type="domain" description="Beta-lactamase-related" evidence="1">
    <location>
        <begin position="24"/>
        <end position="382"/>
    </location>
</feature>
<dbReference type="Proteomes" id="UP000094969">
    <property type="component" value="Chromosome"/>
</dbReference>
<protein>
    <recommendedName>
        <fullName evidence="1">Beta-lactamase-related domain-containing protein</fullName>
    </recommendedName>
</protein>
<evidence type="ECO:0000313" key="2">
    <source>
        <dbReference type="EMBL" id="AOO84432.1"/>
    </source>
</evidence>
<accession>A0A1D7UAM5</accession>
<reference evidence="2 3" key="1">
    <citation type="journal article" date="2015" name="Antonie Van Leeuwenhoek">
        <title>Bosea vaviloviae sp. nov., a new species of slow-growing rhizobia isolated from nodules of the relict species Vavilovia formosa (Stev.) Fed.</title>
        <authorList>
            <person name="Safronova V.I."/>
            <person name="Kuznetsova I.G."/>
            <person name="Sazanova A.L."/>
            <person name="Kimeklis A.K."/>
            <person name="Belimov A.A."/>
            <person name="Andronov E.E."/>
            <person name="Pinaev A.G."/>
            <person name="Chizhevskaya E.P."/>
            <person name="Pukhaev A.R."/>
            <person name="Popov K.P."/>
            <person name="Willems A."/>
            <person name="Tikhonovich I.A."/>
        </authorList>
    </citation>
    <scope>NUCLEOTIDE SEQUENCE [LARGE SCALE GENOMIC DNA]</scope>
    <source>
        <strain evidence="2 3">Vaf18</strain>
    </source>
</reference>
<name>A0A1D7UAM5_9HYPH</name>
<evidence type="ECO:0000313" key="3">
    <source>
        <dbReference type="Proteomes" id="UP000094969"/>
    </source>
</evidence>
<dbReference type="STRING" id="1526658.BHK69_13135"/>
<dbReference type="InterPro" id="IPR012338">
    <property type="entry name" value="Beta-lactam/transpept-like"/>
</dbReference>
<dbReference type="Pfam" id="PF00144">
    <property type="entry name" value="Beta-lactamase"/>
    <property type="match status" value="1"/>
</dbReference>
<dbReference type="InterPro" id="IPR050789">
    <property type="entry name" value="Diverse_Enzym_Activities"/>
</dbReference>
<dbReference type="Gene3D" id="3.40.710.10">
    <property type="entry name" value="DD-peptidase/beta-lactamase superfamily"/>
    <property type="match status" value="1"/>
</dbReference>
<keyword evidence="3" id="KW-1185">Reference proteome</keyword>
<sequence>MTQNSKTQDSKTQDSKTLSLANALDAAIEDAVAEGRIAGSVVLVAENGKIVYERAAGHADRETGRQMQLETPFRFASVTKAFTTMAILKLMEAGRLSPEDRVATYLPGFAPRLADGSIADIRIGHLMAHTAGLDYRSQQPADGPYARAGVSDGLDESRGSLEANLARIASVPLDRIPGEGWRYSVATDVLGGVIEAVTGIGVDEAIRTLVSKPLQLSAAFHWPEEDLAVPYHDGKPAPVRMTVGVEVPQPYIEGPGVRFDPERIRDATAWASGGAGMAGRARDVLTLLEAYRTGAFLGDDLREAARMPRVGAEAQAMGPGWGFSWLGAVLIDPASTGSQWSNASVSWGGTYGNWWGIDFARKRSVISMTNTAYEGMSGRFARSIAAAASMPLS</sequence>
<evidence type="ECO:0000259" key="1">
    <source>
        <dbReference type="Pfam" id="PF00144"/>
    </source>
</evidence>
<dbReference type="EMBL" id="CP017147">
    <property type="protein sequence ID" value="AOO84432.1"/>
    <property type="molecule type" value="Genomic_DNA"/>
</dbReference>
<dbReference type="PANTHER" id="PTHR43283:SF3">
    <property type="entry name" value="BETA-LACTAMASE FAMILY PROTEIN (AFU_ORTHOLOGUE AFUA_5G07500)"/>
    <property type="match status" value="1"/>
</dbReference>
<gene>
    <name evidence="2" type="ORF">BHK69_13135</name>
</gene>
<dbReference type="KEGG" id="bvv:BHK69_13135"/>
<organism evidence="2 3">
    <name type="scientific">Bosea vaviloviae</name>
    <dbReference type="NCBI Taxonomy" id="1526658"/>
    <lineage>
        <taxon>Bacteria</taxon>
        <taxon>Pseudomonadati</taxon>
        <taxon>Pseudomonadota</taxon>
        <taxon>Alphaproteobacteria</taxon>
        <taxon>Hyphomicrobiales</taxon>
        <taxon>Boseaceae</taxon>
        <taxon>Bosea</taxon>
    </lineage>
</organism>
<proteinExistence type="predicted"/>